<evidence type="ECO:0000256" key="5">
    <source>
        <dbReference type="ARBA" id="ARBA00022552"/>
    </source>
</evidence>
<evidence type="ECO:0000256" key="1">
    <source>
        <dbReference type="ARBA" id="ARBA00004604"/>
    </source>
</evidence>
<evidence type="ECO:0000256" key="6">
    <source>
        <dbReference type="ARBA" id="ARBA00023054"/>
    </source>
</evidence>
<protein>
    <recommendedName>
        <fullName evidence="3">rRNA-processing protein EFG1</fullName>
    </recommendedName>
    <alternativeName>
        <fullName evidence="4">rRNA-processing protein efg1</fullName>
    </alternativeName>
</protein>
<dbReference type="OrthoDB" id="47732at2759"/>
<dbReference type="GO" id="GO:0005730">
    <property type="term" value="C:nucleolus"/>
    <property type="evidence" value="ECO:0007669"/>
    <property type="project" value="UniProtKB-SubCell"/>
</dbReference>
<feature type="compositionally biased region" description="Polar residues" evidence="9">
    <location>
        <begin position="213"/>
        <end position="226"/>
    </location>
</feature>
<proteinExistence type="inferred from homology"/>
<evidence type="ECO:0000313" key="11">
    <source>
        <dbReference type="Proteomes" id="UP000095728"/>
    </source>
</evidence>
<dbReference type="InterPro" id="IPR050786">
    <property type="entry name" value="EFG1_rRNA-proc"/>
</dbReference>
<evidence type="ECO:0000256" key="2">
    <source>
        <dbReference type="ARBA" id="ARBA00006916"/>
    </source>
</evidence>
<keyword evidence="6 8" id="KW-0175">Coiled coil</keyword>
<evidence type="ECO:0000256" key="3">
    <source>
        <dbReference type="ARBA" id="ARBA00018689"/>
    </source>
</evidence>
<evidence type="ECO:0000256" key="4">
    <source>
        <dbReference type="ARBA" id="ARBA00019827"/>
    </source>
</evidence>
<name>A0A1E5RHU1_9ASCO</name>
<feature type="region of interest" description="Disordered" evidence="9">
    <location>
        <begin position="131"/>
        <end position="169"/>
    </location>
</feature>
<evidence type="ECO:0000256" key="8">
    <source>
        <dbReference type="SAM" id="Coils"/>
    </source>
</evidence>
<evidence type="ECO:0000256" key="9">
    <source>
        <dbReference type="SAM" id="MobiDB-lite"/>
    </source>
</evidence>
<dbReference type="InterPro" id="IPR019310">
    <property type="entry name" value="Efg1"/>
</dbReference>
<keyword evidence="11" id="KW-1185">Reference proteome</keyword>
<dbReference type="Pfam" id="PF10153">
    <property type="entry name" value="Efg1"/>
    <property type="match status" value="1"/>
</dbReference>
<evidence type="ECO:0000256" key="7">
    <source>
        <dbReference type="ARBA" id="ARBA00023242"/>
    </source>
</evidence>
<feature type="compositionally biased region" description="Acidic residues" evidence="9">
    <location>
        <begin position="248"/>
        <end position="258"/>
    </location>
</feature>
<dbReference type="EMBL" id="LPNM01000006">
    <property type="protein sequence ID" value="OEJ86471.1"/>
    <property type="molecule type" value="Genomic_DNA"/>
</dbReference>
<dbReference type="AlphaFoldDB" id="A0A1E5RHU1"/>
<dbReference type="GO" id="GO:0000462">
    <property type="term" value="P:maturation of SSU-rRNA from tricistronic rRNA transcript (SSU-rRNA, 5.8S rRNA, LSU-rRNA)"/>
    <property type="evidence" value="ECO:0007669"/>
    <property type="project" value="TreeGrafter"/>
</dbReference>
<dbReference type="InParanoid" id="A0A1E5RHU1"/>
<comment type="caution">
    <text evidence="10">The sequence shown here is derived from an EMBL/GenBank/DDBJ whole genome shotgun (WGS) entry which is preliminary data.</text>
</comment>
<dbReference type="STRING" id="56408.A0A1E5RHU1"/>
<feature type="compositionally biased region" description="Low complexity" evidence="9">
    <location>
        <begin position="233"/>
        <end position="246"/>
    </location>
</feature>
<gene>
    <name evidence="10" type="ORF">AWRI3579_g1030</name>
</gene>
<sequence length="258" mass="29447">MAKSYRTHNASIQVASVIGAGTNKIKKKIRDIERLLAKKRDTLPDTVIVENERTLDALRLELKKSELKRLAQKYSKKYHMVKFFEKKKALKLYNRELKQKPINKETIVERAVDLCYTVNFPKTEKYVSLYPKSSKSKKKQSNSEKEGTGNDDNSSDDESENTAEAPETVQKREFFRELIRKHYLNKTLPLGVNEILNGKTLPNEDLGIVVASYSTEDSQPNSTPKLSTEKKSSQSSQDLQKNSKSNSDSDDESDGFFE</sequence>
<dbReference type="PANTHER" id="PTHR33911:SF1">
    <property type="entry name" value="RRNA-PROCESSING PROTEIN EFG1"/>
    <property type="match status" value="1"/>
</dbReference>
<evidence type="ECO:0000313" key="10">
    <source>
        <dbReference type="EMBL" id="OEJ86471.1"/>
    </source>
</evidence>
<dbReference type="Proteomes" id="UP000095728">
    <property type="component" value="Unassembled WGS sequence"/>
</dbReference>
<dbReference type="FunCoup" id="A0A1E5RHU1">
    <property type="interactions" value="184"/>
</dbReference>
<accession>A0A1E5RHU1</accession>
<keyword evidence="7" id="KW-0539">Nucleus</keyword>
<comment type="similarity">
    <text evidence="2">Belongs to the EFG1 family.</text>
</comment>
<organism evidence="10 11">
    <name type="scientific">Hanseniaspora osmophila</name>
    <dbReference type="NCBI Taxonomy" id="56408"/>
    <lineage>
        <taxon>Eukaryota</taxon>
        <taxon>Fungi</taxon>
        <taxon>Dikarya</taxon>
        <taxon>Ascomycota</taxon>
        <taxon>Saccharomycotina</taxon>
        <taxon>Saccharomycetes</taxon>
        <taxon>Saccharomycodales</taxon>
        <taxon>Saccharomycodaceae</taxon>
        <taxon>Hanseniaspora</taxon>
    </lineage>
</organism>
<keyword evidence="5" id="KW-0698">rRNA processing</keyword>
<feature type="region of interest" description="Disordered" evidence="9">
    <location>
        <begin position="213"/>
        <end position="258"/>
    </location>
</feature>
<reference evidence="11" key="1">
    <citation type="journal article" date="2016" name="Genome Announc.">
        <title>Genome sequences of three species of Hanseniaspora isolated from spontaneous wine fermentations.</title>
        <authorList>
            <person name="Sternes P.R."/>
            <person name="Lee D."/>
            <person name="Kutyna D.R."/>
            <person name="Borneman A.R."/>
        </authorList>
    </citation>
    <scope>NUCLEOTIDE SEQUENCE [LARGE SCALE GENOMIC DNA]</scope>
    <source>
        <strain evidence="11">AWRI3579</strain>
    </source>
</reference>
<comment type="subcellular location">
    <subcellularLocation>
        <location evidence="1">Nucleus</location>
        <location evidence="1">Nucleolus</location>
    </subcellularLocation>
</comment>
<dbReference type="GO" id="GO:0030688">
    <property type="term" value="C:preribosome, small subunit precursor"/>
    <property type="evidence" value="ECO:0007669"/>
    <property type="project" value="TreeGrafter"/>
</dbReference>
<feature type="coiled-coil region" evidence="8">
    <location>
        <begin position="48"/>
        <end position="77"/>
    </location>
</feature>
<dbReference type="PANTHER" id="PTHR33911">
    <property type="entry name" value="RRNA-PROCESSING PROTEIN EFG1"/>
    <property type="match status" value="1"/>
</dbReference>